<reference evidence="2 4" key="1">
    <citation type="journal article" date="2019" name="Nat. Med.">
        <title>A library of human gut bacterial isolates paired with longitudinal multiomics data enables mechanistic microbiome research.</title>
        <authorList>
            <person name="Poyet M."/>
            <person name="Groussin M."/>
            <person name="Gibbons S.M."/>
            <person name="Avila-Pacheco J."/>
            <person name="Jiang X."/>
            <person name="Kearney S.M."/>
            <person name="Perrotta A.R."/>
            <person name="Berdy B."/>
            <person name="Zhao S."/>
            <person name="Lieberman T.D."/>
            <person name="Swanson P.K."/>
            <person name="Smith M."/>
            <person name="Roesemann S."/>
            <person name="Alexander J.E."/>
            <person name="Rich S.A."/>
            <person name="Livny J."/>
            <person name="Vlamakis H."/>
            <person name="Clish C."/>
            <person name="Bullock K."/>
            <person name="Deik A."/>
            <person name="Scott J."/>
            <person name="Pierce K.A."/>
            <person name="Xavier R.J."/>
            <person name="Alm E.J."/>
        </authorList>
    </citation>
    <scope>NUCLEOTIDE SEQUENCE [LARGE SCALE GENOMIC DNA]</scope>
    <source>
        <strain evidence="2 4">BIOML-A204</strain>
    </source>
</reference>
<feature type="chain" id="PRO_5040450101" description="Outer membrane protein beta-barrel domain-containing protein" evidence="1">
    <location>
        <begin position="20"/>
        <end position="298"/>
    </location>
</feature>
<name>A0A9P4DPE8_9BACT</name>
<evidence type="ECO:0000313" key="3">
    <source>
        <dbReference type="EMBL" id="MCQ5082368.1"/>
    </source>
</evidence>
<evidence type="ECO:0008006" key="5">
    <source>
        <dbReference type="Google" id="ProtNLM"/>
    </source>
</evidence>
<dbReference type="AlphaFoldDB" id="A0A9P4DPE8"/>
<dbReference type="Proteomes" id="UP001205035">
    <property type="component" value="Unassembled WGS sequence"/>
</dbReference>
<dbReference type="EMBL" id="JANGBQ010000006">
    <property type="protein sequence ID" value="MCQ5082368.1"/>
    <property type="molecule type" value="Genomic_DNA"/>
</dbReference>
<protein>
    <recommendedName>
        <fullName evidence="5">Outer membrane protein beta-barrel domain-containing protein</fullName>
    </recommendedName>
</protein>
<dbReference type="Proteomes" id="UP000323119">
    <property type="component" value="Unassembled WGS sequence"/>
</dbReference>
<dbReference type="EMBL" id="VVUY01000004">
    <property type="protein sequence ID" value="KAA2562566.1"/>
    <property type="molecule type" value="Genomic_DNA"/>
</dbReference>
<gene>
    <name evidence="2" type="ORF">F2S36_06330</name>
    <name evidence="3" type="ORF">NE651_05630</name>
</gene>
<organism evidence="2 4">
    <name type="scientific">Alistipes onderdonkii</name>
    <dbReference type="NCBI Taxonomy" id="328813"/>
    <lineage>
        <taxon>Bacteria</taxon>
        <taxon>Pseudomonadati</taxon>
        <taxon>Bacteroidota</taxon>
        <taxon>Bacteroidia</taxon>
        <taxon>Bacteroidales</taxon>
        <taxon>Rikenellaceae</taxon>
        <taxon>Alistipes</taxon>
    </lineage>
</organism>
<proteinExistence type="predicted"/>
<comment type="caution">
    <text evidence="2">The sequence shown here is derived from an EMBL/GenBank/DDBJ whole genome shotgun (WGS) entry which is preliminary data.</text>
</comment>
<accession>A0A9P4DPE8</accession>
<evidence type="ECO:0000313" key="2">
    <source>
        <dbReference type="EMBL" id="KAA2562566.1"/>
    </source>
</evidence>
<evidence type="ECO:0000256" key="1">
    <source>
        <dbReference type="SAM" id="SignalP"/>
    </source>
</evidence>
<evidence type="ECO:0000313" key="4">
    <source>
        <dbReference type="Proteomes" id="UP000323119"/>
    </source>
</evidence>
<reference evidence="3" key="2">
    <citation type="submission" date="2022-06" db="EMBL/GenBank/DDBJ databases">
        <title>Isolation of gut microbiota from human fecal samples.</title>
        <authorList>
            <person name="Pamer E.G."/>
            <person name="Barat B."/>
            <person name="Waligurski E."/>
            <person name="Medina S."/>
            <person name="Paddock L."/>
            <person name="Mostad J."/>
        </authorList>
    </citation>
    <scope>NUCLEOTIDE SEQUENCE</scope>
    <source>
        <strain evidence="3">DFI.6.22</strain>
    </source>
</reference>
<feature type="signal peptide" evidence="1">
    <location>
        <begin position="1"/>
        <end position="19"/>
    </location>
</feature>
<keyword evidence="1" id="KW-0732">Signal</keyword>
<dbReference type="RefSeq" id="WP_055202387.1">
    <property type="nucleotide sequence ID" value="NZ_DAWDXQ010000025.1"/>
</dbReference>
<sequence length="298" mass="32351">MKKLFVFAGVLLLAFSPVAAQNADSVSFRRADGKPVTIETVDRDSLGIDTLRRIDTVDNGLVTLRDGGRDGSMVLEVAGFGLRLGHTPMQKMEVKSPRVWLNLLSDMEFGFTQLTGVDYSGYAPGEAGFLDQRLGPSFHFSFSVMQICLSLNRSRTLSLGLGLQYTLDNIRLADSGITLGNIGGRLVPVALDEPADKSKAVTSSLGIPVRLIYEPVKRLRITAVAYSDFMLGADAIYKKPKEKHSLSGFRAYQFGLGASVAYSGFGLYARYGITPLFKHDAGPDCHTVSFGFAYSLSL</sequence>